<proteinExistence type="predicted"/>
<evidence type="ECO:0000313" key="2">
    <source>
        <dbReference type="Proteomes" id="UP000533724"/>
    </source>
</evidence>
<dbReference type="EMBL" id="JACIHI010000012">
    <property type="protein sequence ID" value="MBB4441600.1"/>
    <property type="molecule type" value="Genomic_DNA"/>
</dbReference>
<sequence>MIASEWQIELMRLSRTVDGAGGFYRSERNSRFVRRTMINGDMSLAVLGTDAGARSAADTAAGIINDHDHATELTIKVVLAIADTQHFACFIDTVGMHDLT</sequence>
<name>A0A7W6UNZ2_9HYPH</name>
<gene>
    <name evidence="1" type="ORF">GGE15_004889</name>
</gene>
<accession>A0A7W6UNZ2</accession>
<evidence type="ECO:0000313" key="1">
    <source>
        <dbReference type="EMBL" id="MBB4441600.1"/>
    </source>
</evidence>
<reference evidence="1 2" key="1">
    <citation type="submission" date="2020-08" db="EMBL/GenBank/DDBJ databases">
        <title>Genomic Encyclopedia of Type Strains, Phase IV (KMG-V): Genome sequencing to study the core and pangenomes of soil and plant-associated prokaryotes.</title>
        <authorList>
            <person name="Whitman W."/>
        </authorList>
    </citation>
    <scope>NUCLEOTIDE SEQUENCE [LARGE SCALE GENOMIC DNA]</scope>
    <source>
        <strain evidence="1 2">SEMIA 414</strain>
    </source>
</reference>
<comment type="caution">
    <text evidence="1">The sequence shown here is derived from an EMBL/GenBank/DDBJ whole genome shotgun (WGS) entry which is preliminary data.</text>
</comment>
<dbReference type="AlphaFoldDB" id="A0A7W6UNZ2"/>
<protein>
    <submittedName>
        <fullName evidence="1">Uncharacterized protein</fullName>
    </submittedName>
</protein>
<organism evidence="1 2">
    <name type="scientific">Rhizobium esperanzae</name>
    <dbReference type="NCBI Taxonomy" id="1967781"/>
    <lineage>
        <taxon>Bacteria</taxon>
        <taxon>Pseudomonadati</taxon>
        <taxon>Pseudomonadota</taxon>
        <taxon>Alphaproteobacteria</taxon>
        <taxon>Hyphomicrobiales</taxon>
        <taxon>Rhizobiaceae</taxon>
        <taxon>Rhizobium/Agrobacterium group</taxon>
        <taxon>Rhizobium</taxon>
    </lineage>
</organism>
<dbReference type="Proteomes" id="UP000533724">
    <property type="component" value="Unassembled WGS sequence"/>
</dbReference>